<dbReference type="Gene3D" id="3.30.450.40">
    <property type="match status" value="1"/>
</dbReference>
<keyword evidence="9" id="KW-1185">Reference proteome</keyword>
<dbReference type="EMBL" id="BAABEP010000004">
    <property type="protein sequence ID" value="GAA3714307.1"/>
    <property type="molecule type" value="Genomic_DNA"/>
</dbReference>
<organism evidence="8 9">
    <name type="scientific">Streptomyces tremellae</name>
    <dbReference type="NCBI Taxonomy" id="1124239"/>
    <lineage>
        <taxon>Bacteria</taxon>
        <taxon>Bacillati</taxon>
        <taxon>Actinomycetota</taxon>
        <taxon>Actinomycetes</taxon>
        <taxon>Kitasatosporales</taxon>
        <taxon>Streptomycetaceae</taxon>
        <taxon>Streptomyces</taxon>
    </lineage>
</organism>
<keyword evidence="5" id="KW-0804">Transcription</keyword>
<accession>A0ABP7EA72</accession>
<dbReference type="Pfam" id="PF25601">
    <property type="entry name" value="AAA_lid_14"/>
    <property type="match status" value="1"/>
</dbReference>
<dbReference type="Gene3D" id="1.10.8.60">
    <property type="match status" value="1"/>
</dbReference>
<keyword evidence="1" id="KW-0547">Nucleotide-binding</keyword>
<evidence type="ECO:0000313" key="9">
    <source>
        <dbReference type="Proteomes" id="UP001499884"/>
    </source>
</evidence>
<dbReference type="Gene3D" id="1.10.10.60">
    <property type="entry name" value="Homeodomain-like"/>
    <property type="match status" value="1"/>
</dbReference>
<name>A0ABP7EA72_9ACTN</name>
<evidence type="ECO:0000256" key="6">
    <source>
        <dbReference type="SAM" id="MobiDB-lite"/>
    </source>
</evidence>
<dbReference type="SUPFAM" id="SSF52540">
    <property type="entry name" value="P-loop containing nucleoside triphosphate hydrolases"/>
    <property type="match status" value="1"/>
</dbReference>
<reference evidence="9" key="1">
    <citation type="journal article" date="2019" name="Int. J. Syst. Evol. Microbiol.">
        <title>The Global Catalogue of Microorganisms (GCM) 10K type strain sequencing project: providing services to taxonomists for standard genome sequencing and annotation.</title>
        <authorList>
            <consortium name="The Broad Institute Genomics Platform"/>
            <consortium name="The Broad Institute Genome Sequencing Center for Infectious Disease"/>
            <person name="Wu L."/>
            <person name="Ma J."/>
        </authorList>
    </citation>
    <scope>NUCLEOTIDE SEQUENCE [LARGE SCALE GENOMIC DNA]</scope>
    <source>
        <strain evidence="9">JCM 30846</strain>
    </source>
</reference>
<keyword evidence="3" id="KW-0805">Transcription regulation</keyword>
<gene>
    <name evidence="8" type="ORF">GCM10023082_10070</name>
</gene>
<evidence type="ECO:0000256" key="3">
    <source>
        <dbReference type="ARBA" id="ARBA00023015"/>
    </source>
</evidence>
<comment type="caution">
    <text evidence="8">The sequence shown here is derived from an EMBL/GenBank/DDBJ whole genome shotgun (WGS) entry which is preliminary data.</text>
</comment>
<dbReference type="InterPro" id="IPR009057">
    <property type="entry name" value="Homeodomain-like_sf"/>
</dbReference>
<dbReference type="PANTHER" id="PTHR32071">
    <property type="entry name" value="TRANSCRIPTIONAL REGULATORY PROTEIN"/>
    <property type="match status" value="1"/>
</dbReference>
<dbReference type="PROSITE" id="PS50045">
    <property type="entry name" value="SIGMA54_INTERACT_4"/>
    <property type="match status" value="1"/>
</dbReference>
<keyword evidence="2" id="KW-0067">ATP-binding</keyword>
<dbReference type="InterPro" id="IPR058031">
    <property type="entry name" value="AAA_lid_NorR"/>
</dbReference>
<evidence type="ECO:0000256" key="1">
    <source>
        <dbReference type="ARBA" id="ARBA00022741"/>
    </source>
</evidence>
<dbReference type="Pfam" id="PF02954">
    <property type="entry name" value="HTH_8"/>
    <property type="match status" value="1"/>
</dbReference>
<dbReference type="Pfam" id="PF01590">
    <property type="entry name" value="GAF"/>
    <property type="match status" value="1"/>
</dbReference>
<proteinExistence type="predicted"/>
<feature type="domain" description="Sigma-54 factor interaction" evidence="7">
    <location>
        <begin position="332"/>
        <end position="529"/>
    </location>
</feature>
<evidence type="ECO:0000256" key="5">
    <source>
        <dbReference type="ARBA" id="ARBA00023163"/>
    </source>
</evidence>
<evidence type="ECO:0000313" key="8">
    <source>
        <dbReference type="EMBL" id="GAA3714307.1"/>
    </source>
</evidence>
<dbReference type="PANTHER" id="PTHR32071:SF122">
    <property type="entry name" value="SIGMA FACTOR"/>
    <property type="match status" value="1"/>
</dbReference>
<protein>
    <submittedName>
        <fullName evidence="8">Helix-turn-helix domain-containing protein</fullName>
    </submittedName>
</protein>
<dbReference type="RefSeq" id="WP_345641688.1">
    <property type="nucleotide sequence ID" value="NZ_BAABEP010000004.1"/>
</dbReference>
<dbReference type="InterPro" id="IPR002078">
    <property type="entry name" value="Sigma_54_int"/>
</dbReference>
<dbReference type="InterPro" id="IPR002197">
    <property type="entry name" value="HTH_Fis"/>
</dbReference>
<evidence type="ECO:0000256" key="4">
    <source>
        <dbReference type="ARBA" id="ARBA00023125"/>
    </source>
</evidence>
<keyword evidence="4" id="KW-0238">DNA-binding</keyword>
<dbReference type="Gene3D" id="3.40.50.300">
    <property type="entry name" value="P-loop containing nucleotide triphosphate hydrolases"/>
    <property type="match status" value="1"/>
</dbReference>
<sequence length="607" mass="64362">MGRDGVVADGGRGAGDEPGRRSARELFLEGEPVPARVVRPPILNSWQRSRLWGVDTDRIETPYNPDLDPHSKLSAAAGPVLDRLAATLADSPMSLILTDAKSRIRERRVGNRDLSGHLDAISLAPGFSYAEEFVGTNGIGTAIEDGRTACVFGPEHFSERLQRVSCAAAPIRNPTSGRIIGLVDLTSWRATASPLMVALVEEAAADIEGRLLDLATLRERALLDAFVTGRRGPGRLLVAVADDCFMADAAASELLGPADHRLLRERAAGLARGGAADLQLQDGRSVLARARPVEAPGTGGNAGYVVEIQVLPARAPEATAPPAPPQVRLPGLAGRSPAWRSVVQRLTTLAAAGRWTLLRGEQGTGKLALVRAVHRQQLTGRRLTVHDCAQAGRGTAAWLRGVARALDTDGADTVVLRHLDALPDTAVAALDGLLRAAADRPGWVVALSAPRDPAADADPRPARNFLSEATLPPLRLRPDDVAPLVPVLLARHAGGSDVQCSEQALRTLARANWPGNVRQLEGSLRYALAHHSGPWIEETDLPPSLLSHAQHPLTAWEQTERDMIVQALLDNGGDKSKAAKALGISRATMYRKITGYQISIGGPGSAG</sequence>
<dbReference type="InterPro" id="IPR027417">
    <property type="entry name" value="P-loop_NTPase"/>
</dbReference>
<dbReference type="Proteomes" id="UP001499884">
    <property type="component" value="Unassembled WGS sequence"/>
</dbReference>
<dbReference type="InterPro" id="IPR003018">
    <property type="entry name" value="GAF"/>
</dbReference>
<evidence type="ECO:0000259" key="7">
    <source>
        <dbReference type="PROSITE" id="PS50045"/>
    </source>
</evidence>
<dbReference type="InterPro" id="IPR029016">
    <property type="entry name" value="GAF-like_dom_sf"/>
</dbReference>
<feature type="region of interest" description="Disordered" evidence="6">
    <location>
        <begin position="1"/>
        <end position="21"/>
    </location>
</feature>
<dbReference type="SUPFAM" id="SSF46689">
    <property type="entry name" value="Homeodomain-like"/>
    <property type="match status" value="1"/>
</dbReference>
<evidence type="ECO:0000256" key="2">
    <source>
        <dbReference type="ARBA" id="ARBA00022840"/>
    </source>
</evidence>
<dbReference type="PRINTS" id="PR01590">
    <property type="entry name" value="HTHFIS"/>
</dbReference>